<dbReference type="HOGENOM" id="CLU_007383_6_5_1"/>
<dbReference type="InterPro" id="IPR036291">
    <property type="entry name" value="NAD(P)-bd_dom_sf"/>
</dbReference>
<dbReference type="PANTHER" id="PTHR12126:SF11">
    <property type="entry name" value="NADH DEHYDROGENASE [UBIQUINONE] 1 ALPHA SUBCOMPLEX SUBUNIT 9, MITOCHONDRIAL"/>
    <property type="match status" value="1"/>
</dbReference>
<name>A0A0C3QR56_9AGAM</name>
<evidence type="ECO:0000259" key="1">
    <source>
        <dbReference type="Pfam" id="PF07993"/>
    </source>
</evidence>
<dbReference type="Pfam" id="PF07993">
    <property type="entry name" value="NAD_binding_4"/>
    <property type="match status" value="1"/>
</dbReference>
<gene>
    <name evidence="2" type="ORF">M407DRAFT_242263</name>
</gene>
<dbReference type="OrthoDB" id="275457at2759"/>
<dbReference type="EMBL" id="KN822974">
    <property type="protein sequence ID" value="KIO30199.1"/>
    <property type="molecule type" value="Genomic_DNA"/>
</dbReference>
<dbReference type="Gene3D" id="3.40.50.720">
    <property type="entry name" value="NAD(P)-binding Rossmann-like Domain"/>
    <property type="match status" value="1"/>
</dbReference>
<organism evidence="2 3">
    <name type="scientific">Tulasnella calospora MUT 4182</name>
    <dbReference type="NCBI Taxonomy" id="1051891"/>
    <lineage>
        <taxon>Eukaryota</taxon>
        <taxon>Fungi</taxon>
        <taxon>Dikarya</taxon>
        <taxon>Basidiomycota</taxon>
        <taxon>Agaricomycotina</taxon>
        <taxon>Agaricomycetes</taxon>
        <taxon>Cantharellales</taxon>
        <taxon>Tulasnellaceae</taxon>
        <taxon>Tulasnella</taxon>
    </lineage>
</organism>
<evidence type="ECO:0000313" key="2">
    <source>
        <dbReference type="EMBL" id="KIO30199.1"/>
    </source>
</evidence>
<proteinExistence type="predicted"/>
<reference evidence="3" key="2">
    <citation type="submission" date="2015-01" db="EMBL/GenBank/DDBJ databases">
        <title>Evolutionary Origins and Diversification of the Mycorrhizal Mutualists.</title>
        <authorList>
            <consortium name="DOE Joint Genome Institute"/>
            <consortium name="Mycorrhizal Genomics Consortium"/>
            <person name="Kohler A."/>
            <person name="Kuo A."/>
            <person name="Nagy L.G."/>
            <person name="Floudas D."/>
            <person name="Copeland A."/>
            <person name="Barry K.W."/>
            <person name="Cichocki N."/>
            <person name="Veneault-Fourrey C."/>
            <person name="LaButti K."/>
            <person name="Lindquist E.A."/>
            <person name="Lipzen A."/>
            <person name="Lundell T."/>
            <person name="Morin E."/>
            <person name="Murat C."/>
            <person name="Riley R."/>
            <person name="Ohm R."/>
            <person name="Sun H."/>
            <person name="Tunlid A."/>
            <person name="Henrissat B."/>
            <person name="Grigoriev I.V."/>
            <person name="Hibbett D.S."/>
            <person name="Martin F."/>
        </authorList>
    </citation>
    <scope>NUCLEOTIDE SEQUENCE [LARGE SCALE GENOMIC DNA]</scope>
    <source>
        <strain evidence="3">MUT 4182</strain>
    </source>
</reference>
<reference evidence="2 3" key="1">
    <citation type="submission" date="2014-04" db="EMBL/GenBank/DDBJ databases">
        <authorList>
            <consortium name="DOE Joint Genome Institute"/>
            <person name="Kuo A."/>
            <person name="Girlanda M."/>
            <person name="Perotto S."/>
            <person name="Kohler A."/>
            <person name="Nagy L.G."/>
            <person name="Floudas D."/>
            <person name="Copeland A."/>
            <person name="Barry K.W."/>
            <person name="Cichocki N."/>
            <person name="Veneault-Fourrey C."/>
            <person name="LaButti K."/>
            <person name="Lindquist E.A."/>
            <person name="Lipzen A."/>
            <person name="Lundell T."/>
            <person name="Morin E."/>
            <person name="Murat C."/>
            <person name="Sun H."/>
            <person name="Tunlid A."/>
            <person name="Henrissat B."/>
            <person name="Grigoriev I.V."/>
            <person name="Hibbett D.S."/>
            <person name="Martin F."/>
            <person name="Nordberg H.P."/>
            <person name="Cantor M.N."/>
            <person name="Hua S.X."/>
        </authorList>
    </citation>
    <scope>NUCLEOTIDE SEQUENCE [LARGE SCALE GENOMIC DNA]</scope>
    <source>
        <strain evidence="2 3">MUT 4182</strain>
    </source>
</reference>
<dbReference type="GO" id="GO:0005739">
    <property type="term" value="C:mitochondrion"/>
    <property type="evidence" value="ECO:0007669"/>
    <property type="project" value="TreeGrafter"/>
</dbReference>
<dbReference type="GO" id="GO:0044877">
    <property type="term" value="F:protein-containing complex binding"/>
    <property type="evidence" value="ECO:0007669"/>
    <property type="project" value="TreeGrafter"/>
</dbReference>
<sequence>MISAVREVNGNESNGPVKKVVYMSAIGADRYSPIDYFRTKALAEKELLKAFGKTGPSVTIIRPSLVFGDGDGFFKRFATLSKFLPFLPVFGGGQSLFQPVFAGDIGRTIEILSRIDDAGILSGSRNLVVQAGGPDVMTYRQMMELILKTTGRSRPILSLPFAIGTLQGALLEKLPENILTVTRSQVEQLKLDSVVSETSQIVSLHGEKYTTLEAFIRQYGAEGQKELRNLNTVLPTYL</sequence>
<dbReference type="InterPro" id="IPR051207">
    <property type="entry name" value="ComplexI_NDUFA9_subunit"/>
</dbReference>
<keyword evidence="3" id="KW-1185">Reference proteome</keyword>
<accession>A0A0C3QR56</accession>
<dbReference type="SUPFAM" id="SSF51735">
    <property type="entry name" value="NAD(P)-binding Rossmann-fold domains"/>
    <property type="match status" value="1"/>
</dbReference>
<dbReference type="STRING" id="1051891.A0A0C3QR56"/>
<evidence type="ECO:0000313" key="3">
    <source>
        <dbReference type="Proteomes" id="UP000054248"/>
    </source>
</evidence>
<protein>
    <recommendedName>
        <fullName evidence="1">Thioester reductase (TE) domain-containing protein</fullName>
    </recommendedName>
</protein>
<dbReference type="AlphaFoldDB" id="A0A0C3QR56"/>
<dbReference type="PANTHER" id="PTHR12126">
    <property type="entry name" value="NADH-UBIQUINONE OXIDOREDUCTASE 39 KDA SUBUNIT-RELATED"/>
    <property type="match status" value="1"/>
</dbReference>
<feature type="domain" description="Thioester reductase (TE)" evidence="1">
    <location>
        <begin position="33"/>
        <end position="69"/>
    </location>
</feature>
<dbReference type="InterPro" id="IPR013120">
    <property type="entry name" value="FAR_NAD-bd"/>
</dbReference>
<dbReference type="Proteomes" id="UP000054248">
    <property type="component" value="Unassembled WGS sequence"/>
</dbReference>